<dbReference type="InterPro" id="IPR005303">
    <property type="entry name" value="MOCOS_middle"/>
</dbReference>
<dbReference type="PROSITE" id="PS51340">
    <property type="entry name" value="MOSC"/>
    <property type="match status" value="1"/>
</dbReference>
<dbReference type="GO" id="GO:0003824">
    <property type="term" value="F:catalytic activity"/>
    <property type="evidence" value="ECO:0007669"/>
    <property type="project" value="InterPro"/>
</dbReference>
<dbReference type="InterPro" id="IPR052716">
    <property type="entry name" value="MOSC_domain"/>
</dbReference>
<dbReference type="SUPFAM" id="SSF50800">
    <property type="entry name" value="PK beta-barrel domain-like"/>
    <property type="match status" value="1"/>
</dbReference>
<reference evidence="2 3" key="1">
    <citation type="submission" date="2020-08" db="EMBL/GenBank/DDBJ databases">
        <title>Genomic Encyclopedia of Type Strains, Phase III (KMG-III): the genomes of soil and plant-associated and newly described type strains.</title>
        <authorList>
            <person name="Whitman W."/>
        </authorList>
    </citation>
    <scope>NUCLEOTIDE SEQUENCE [LARGE SCALE GENOMIC DNA]</scope>
    <source>
        <strain evidence="2 3">CECT 8234</strain>
    </source>
</reference>
<gene>
    <name evidence="2" type="ORF">FHS16_000327</name>
</gene>
<dbReference type="Proteomes" id="UP000518605">
    <property type="component" value="Unassembled WGS sequence"/>
</dbReference>
<evidence type="ECO:0000313" key="2">
    <source>
        <dbReference type="EMBL" id="MBB3150295.1"/>
    </source>
</evidence>
<feature type="domain" description="MOSC" evidence="1">
    <location>
        <begin position="77"/>
        <end position="240"/>
    </location>
</feature>
<dbReference type="EMBL" id="JACHXW010000001">
    <property type="protein sequence ID" value="MBB3150295.1"/>
    <property type="molecule type" value="Genomic_DNA"/>
</dbReference>
<dbReference type="RefSeq" id="WP_183557948.1">
    <property type="nucleotide sequence ID" value="NZ_CBCSLB010000001.1"/>
</dbReference>
<keyword evidence="3" id="KW-1185">Reference proteome</keyword>
<dbReference type="PANTHER" id="PTHR36930:SF1">
    <property type="entry name" value="MOSC DOMAIN-CONTAINING PROTEIN"/>
    <property type="match status" value="1"/>
</dbReference>
<dbReference type="Pfam" id="PF03476">
    <property type="entry name" value="MOSC_N"/>
    <property type="match status" value="1"/>
</dbReference>
<dbReference type="AlphaFoldDB" id="A0A7W5G869"/>
<evidence type="ECO:0000259" key="1">
    <source>
        <dbReference type="PROSITE" id="PS51340"/>
    </source>
</evidence>
<evidence type="ECO:0000313" key="3">
    <source>
        <dbReference type="Proteomes" id="UP000518605"/>
    </source>
</evidence>
<dbReference type="PANTHER" id="PTHR36930">
    <property type="entry name" value="METAL-SULFUR CLUSTER BIOSYNTHESIS PROTEINS YUAD-RELATED"/>
    <property type="match status" value="1"/>
</dbReference>
<comment type="caution">
    <text evidence="2">The sequence shown here is derived from an EMBL/GenBank/DDBJ whole genome shotgun (WGS) entry which is preliminary data.</text>
</comment>
<dbReference type="Gene3D" id="2.40.33.20">
    <property type="entry name" value="PK beta-barrel domain-like"/>
    <property type="match status" value="1"/>
</dbReference>
<accession>A0A7W5G869</accession>
<dbReference type="InterPro" id="IPR011037">
    <property type="entry name" value="Pyrv_Knase-like_insert_dom_sf"/>
</dbReference>
<proteinExistence type="predicted"/>
<dbReference type="InterPro" id="IPR005302">
    <property type="entry name" value="MoCF_Sase_C"/>
</dbReference>
<dbReference type="GO" id="GO:0030170">
    <property type="term" value="F:pyridoxal phosphate binding"/>
    <property type="evidence" value="ECO:0007669"/>
    <property type="project" value="InterPro"/>
</dbReference>
<name>A0A7W5G869_9BACL</name>
<dbReference type="Pfam" id="PF03473">
    <property type="entry name" value="MOSC"/>
    <property type="match status" value="1"/>
</dbReference>
<protein>
    <recommendedName>
        <fullName evidence="1">MOSC domain-containing protein</fullName>
    </recommendedName>
</protein>
<sequence length="241" mass="27065">MTRIGEISSINRYPVKSLAGERLSSCHIDTYGLAGDRCFAFYDETKEGWDSFFTARDIPAMLSYQAVVDEKSLGSDRPTVRITSPAGETFKWDDHLLKEMQKHSEKKMLMRSYHAASPELKAVDEGSLLIITNTSLQKLEAIWGKELDPRRFRANLVVAVDGSELGEEEWIGKRLSIGGAELQIDKYCDRCSVVTLDPDSLERDASLLRKINEELNFNFGVYASVQKTGVIHAGDQVRLIV</sequence>
<organism evidence="2 3">
    <name type="scientific">Paenibacillus endophyticus</name>
    <dbReference type="NCBI Taxonomy" id="1294268"/>
    <lineage>
        <taxon>Bacteria</taxon>
        <taxon>Bacillati</taxon>
        <taxon>Bacillota</taxon>
        <taxon>Bacilli</taxon>
        <taxon>Bacillales</taxon>
        <taxon>Paenibacillaceae</taxon>
        <taxon>Paenibacillus</taxon>
    </lineage>
</organism>
<dbReference type="GO" id="GO:0030151">
    <property type="term" value="F:molybdenum ion binding"/>
    <property type="evidence" value="ECO:0007669"/>
    <property type="project" value="InterPro"/>
</dbReference>